<proteinExistence type="predicted"/>
<accession>A0A1Q6DVK3</accession>
<organism evidence="1 2">
    <name type="scientific">Methanohalarchaeum thermophilum</name>
    <dbReference type="NCBI Taxonomy" id="1903181"/>
    <lineage>
        <taxon>Archaea</taxon>
        <taxon>Methanobacteriati</taxon>
        <taxon>Methanobacteriota</taxon>
        <taxon>Methanonatronarchaeia</taxon>
        <taxon>Methanonatronarchaeales</taxon>
        <taxon>Methanonatronarchaeaceae</taxon>
        <taxon>Candidatus Methanohalarchaeum</taxon>
    </lineage>
</organism>
<dbReference type="AlphaFoldDB" id="A0A1Q6DVK3"/>
<dbReference type="InParanoid" id="A0A1Q6DVK3"/>
<name>A0A1Q6DVK3_METT1</name>
<keyword evidence="2" id="KW-1185">Reference proteome</keyword>
<gene>
    <name evidence="1" type="ORF">BTN85_0832</name>
</gene>
<sequence>MNKKEKGNIKDRTKLTKTKKEELSKVLEDFAFEKKLKDSKTPDRNKLKEKFLEDVKEFLDFVGDLKGVKDKNRINLLETAFKNAEDELLKPNKKKKELKEKKKELDELMEIKRKLKKGKTPSNLINLGYDPNKVEKVVHNQLKN</sequence>
<dbReference type="EMBL" id="MSDW01000001">
    <property type="protein sequence ID" value="OKY78342.1"/>
    <property type="molecule type" value="Genomic_DNA"/>
</dbReference>
<dbReference type="Proteomes" id="UP000185744">
    <property type="component" value="Unassembled WGS sequence"/>
</dbReference>
<comment type="caution">
    <text evidence="1">The sequence shown here is derived from an EMBL/GenBank/DDBJ whole genome shotgun (WGS) entry which is preliminary data.</text>
</comment>
<reference evidence="1" key="1">
    <citation type="submission" date="2016-12" db="EMBL/GenBank/DDBJ databases">
        <title>Discovery of methanogenic haloarchaea.</title>
        <authorList>
            <person name="Sorokin D.Y."/>
            <person name="Makarova K.S."/>
            <person name="Abbas B."/>
            <person name="Ferrer M."/>
            <person name="Golyshin P.N."/>
        </authorList>
    </citation>
    <scope>NUCLEOTIDE SEQUENCE [LARGE SCALE GENOMIC DNA]</scope>
    <source>
        <strain evidence="1">HMET1</strain>
    </source>
</reference>
<evidence type="ECO:0000313" key="2">
    <source>
        <dbReference type="Proteomes" id="UP000185744"/>
    </source>
</evidence>
<evidence type="ECO:0000313" key="1">
    <source>
        <dbReference type="EMBL" id="OKY78342.1"/>
    </source>
</evidence>
<protein>
    <submittedName>
        <fullName evidence="1">Uncharacterized protein</fullName>
    </submittedName>
</protein>